<evidence type="ECO:0000256" key="1">
    <source>
        <dbReference type="ARBA" id="ARBA00010552"/>
    </source>
</evidence>
<accession>A0AAW2ZS02</accession>
<dbReference type="NCBIfam" id="TIGR00004">
    <property type="entry name" value="Rid family detoxifying hydrolase"/>
    <property type="match status" value="1"/>
</dbReference>
<comment type="similarity">
    <text evidence="1">Belongs to the RutC family.</text>
</comment>
<dbReference type="EMBL" id="JAOPGA020001821">
    <property type="protein sequence ID" value="KAL0491580.1"/>
    <property type="molecule type" value="Genomic_DNA"/>
</dbReference>
<dbReference type="FunFam" id="3.30.1330.40:FF:000001">
    <property type="entry name" value="L-PSP family endoribonuclease"/>
    <property type="match status" value="1"/>
</dbReference>
<evidence type="ECO:0000313" key="4">
    <source>
        <dbReference type="Proteomes" id="UP001431209"/>
    </source>
</evidence>
<dbReference type="Proteomes" id="UP001431209">
    <property type="component" value="Unassembled WGS sequence"/>
</dbReference>
<dbReference type="PANTHER" id="PTHR11803:SF39">
    <property type="entry name" value="2-IMINOBUTANOATE_2-IMINOPROPANOATE DEAMINASE"/>
    <property type="match status" value="1"/>
</dbReference>
<dbReference type="PANTHER" id="PTHR11803">
    <property type="entry name" value="2-IMINOBUTANOATE/2-IMINOPROPANOATE DEAMINASE RIDA"/>
    <property type="match status" value="1"/>
</dbReference>
<dbReference type="InterPro" id="IPR035959">
    <property type="entry name" value="RutC-like_sf"/>
</dbReference>
<proteinExistence type="inferred from homology"/>
<keyword evidence="2" id="KW-0732">Signal</keyword>
<protein>
    <submittedName>
        <fullName evidence="3">2-iminobutanoate/2-iminopropanoate deaminase</fullName>
    </submittedName>
</protein>
<dbReference type="SUPFAM" id="SSF55298">
    <property type="entry name" value="YjgF-like"/>
    <property type="match status" value="1"/>
</dbReference>
<organism evidence="3 4">
    <name type="scientific">Acrasis kona</name>
    <dbReference type="NCBI Taxonomy" id="1008807"/>
    <lineage>
        <taxon>Eukaryota</taxon>
        <taxon>Discoba</taxon>
        <taxon>Heterolobosea</taxon>
        <taxon>Tetramitia</taxon>
        <taxon>Eutetramitia</taxon>
        <taxon>Acrasidae</taxon>
        <taxon>Acrasis</taxon>
    </lineage>
</organism>
<evidence type="ECO:0000313" key="3">
    <source>
        <dbReference type="EMBL" id="KAL0491580.1"/>
    </source>
</evidence>
<sequence length="143" mass="15246">MNTKLILIALFVAVVACQKKEIINSDLAPVPIGPYSQGVKYGNTVYVSGQLGMLRSTGKLISNNVTEQAGQALKNIGHILEAAGSSLDKVLDCTVLLTDINDFARVNVVYAQVFKSEFPSRVAYSITALPIGAKVEFKCVAGI</sequence>
<dbReference type="InterPro" id="IPR006056">
    <property type="entry name" value="RidA"/>
</dbReference>
<evidence type="ECO:0000256" key="2">
    <source>
        <dbReference type="SAM" id="SignalP"/>
    </source>
</evidence>
<dbReference type="GO" id="GO:0005739">
    <property type="term" value="C:mitochondrion"/>
    <property type="evidence" value="ECO:0007669"/>
    <property type="project" value="TreeGrafter"/>
</dbReference>
<feature type="signal peptide" evidence="2">
    <location>
        <begin position="1"/>
        <end position="17"/>
    </location>
</feature>
<keyword evidence="4" id="KW-1185">Reference proteome</keyword>
<reference evidence="3 4" key="1">
    <citation type="submission" date="2024-03" db="EMBL/GenBank/DDBJ databases">
        <title>The Acrasis kona genome and developmental transcriptomes reveal deep origins of eukaryotic multicellular pathways.</title>
        <authorList>
            <person name="Sheikh S."/>
            <person name="Fu C.-J."/>
            <person name="Brown M.W."/>
            <person name="Baldauf S.L."/>
        </authorList>
    </citation>
    <scope>NUCLEOTIDE SEQUENCE [LARGE SCALE GENOMIC DNA]</scope>
    <source>
        <strain evidence="3 4">ATCC MYA-3509</strain>
    </source>
</reference>
<dbReference type="Pfam" id="PF01042">
    <property type="entry name" value="Ribonuc_L-PSP"/>
    <property type="match status" value="1"/>
</dbReference>
<feature type="chain" id="PRO_5043946494" evidence="2">
    <location>
        <begin position="18"/>
        <end position="143"/>
    </location>
</feature>
<dbReference type="PROSITE" id="PS51257">
    <property type="entry name" value="PROKAR_LIPOPROTEIN"/>
    <property type="match status" value="1"/>
</dbReference>
<dbReference type="CDD" id="cd00448">
    <property type="entry name" value="YjgF_YER057c_UK114_family"/>
    <property type="match status" value="1"/>
</dbReference>
<dbReference type="GO" id="GO:0019239">
    <property type="term" value="F:deaminase activity"/>
    <property type="evidence" value="ECO:0007669"/>
    <property type="project" value="TreeGrafter"/>
</dbReference>
<dbReference type="InterPro" id="IPR006175">
    <property type="entry name" value="YjgF/YER057c/UK114"/>
</dbReference>
<dbReference type="GO" id="GO:0005829">
    <property type="term" value="C:cytosol"/>
    <property type="evidence" value="ECO:0007669"/>
    <property type="project" value="TreeGrafter"/>
</dbReference>
<comment type="caution">
    <text evidence="3">The sequence shown here is derived from an EMBL/GenBank/DDBJ whole genome shotgun (WGS) entry which is preliminary data.</text>
</comment>
<dbReference type="AlphaFoldDB" id="A0AAW2ZS02"/>
<gene>
    <name evidence="3" type="ORF">AKO1_010301</name>
</gene>
<name>A0AAW2ZS02_9EUKA</name>
<dbReference type="Gene3D" id="3.30.1330.40">
    <property type="entry name" value="RutC-like"/>
    <property type="match status" value="1"/>
</dbReference>